<sequence length="364" mass="40155">MIPKDISSTSTRHVTQGHNGIEDQHQVLPRTASYNRRGERNLVMTVGQLVPAYPGHGGEPTPIGGPRVKTEGEPNYVKNQGTVKQKVFDDKAPIVRTPKPSPRCPTSASKQNYKQGWFGNISPMLNGTASPRPNTAPPRVKSEAEATATLGRGPRMKIIVNEYARKKPTPRQPRVKPEAEGTAEVSKGGRMNNLLHKYGSLPMSARAVPRLKLEAEPIAQHSRGWMMNDTLHKYGRNRASPRPEPRVKPEAEDNAELGKGKRMCTIMHKYATGPMSARAPPRVTDAGEPNAHLDRGVRMSRLLHNPMTMPGTPRPLPRTNTSQAQENAFKGRGSVDKIFNSMAEKTFIYVPGQQAKMYTRASIC</sequence>
<name>A0AAE0ZRK0_9GAST</name>
<feature type="compositionally biased region" description="Polar residues" evidence="1">
    <location>
        <begin position="1"/>
        <end position="18"/>
    </location>
</feature>
<evidence type="ECO:0000313" key="3">
    <source>
        <dbReference type="Proteomes" id="UP001283361"/>
    </source>
</evidence>
<feature type="region of interest" description="Disordered" evidence="1">
    <location>
        <begin position="93"/>
        <end position="117"/>
    </location>
</feature>
<feature type="compositionally biased region" description="Basic and acidic residues" evidence="1">
    <location>
        <begin position="241"/>
        <end position="255"/>
    </location>
</feature>
<feature type="region of interest" description="Disordered" evidence="1">
    <location>
        <begin position="1"/>
        <end position="29"/>
    </location>
</feature>
<organism evidence="2 3">
    <name type="scientific">Elysia crispata</name>
    <name type="common">lettuce slug</name>
    <dbReference type="NCBI Taxonomy" id="231223"/>
    <lineage>
        <taxon>Eukaryota</taxon>
        <taxon>Metazoa</taxon>
        <taxon>Spiralia</taxon>
        <taxon>Lophotrochozoa</taxon>
        <taxon>Mollusca</taxon>
        <taxon>Gastropoda</taxon>
        <taxon>Heterobranchia</taxon>
        <taxon>Euthyneura</taxon>
        <taxon>Panpulmonata</taxon>
        <taxon>Sacoglossa</taxon>
        <taxon>Placobranchoidea</taxon>
        <taxon>Plakobranchidae</taxon>
        <taxon>Elysia</taxon>
    </lineage>
</organism>
<feature type="compositionally biased region" description="Polar residues" evidence="1">
    <location>
        <begin position="104"/>
        <end position="114"/>
    </location>
</feature>
<gene>
    <name evidence="2" type="ORF">RRG08_001381</name>
</gene>
<keyword evidence="3" id="KW-1185">Reference proteome</keyword>
<protein>
    <submittedName>
        <fullName evidence="2">Uncharacterized protein</fullName>
    </submittedName>
</protein>
<dbReference type="Proteomes" id="UP001283361">
    <property type="component" value="Unassembled WGS sequence"/>
</dbReference>
<evidence type="ECO:0000256" key="1">
    <source>
        <dbReference type="SAM" id="MobiDB-lite"/>
    </source>
</evidence>
<evidence type="ECO:0000313" key="2">
    <source>
        <dbReference type="EMBL" id="KAK3773651.1"/>
    </source>
</evidence>
<dbReference type="EMBL" id="JAWDGP010003518">
    <property type="protein sequence ID" value="KAK3773651.1"/>
    <property type="molecule type" value="Genomic_DNA"/>
</dbReference>
<reference evidence="2" key="1">
    <citation type="journal article" date="2023" name="G3 (Bethesda)">
        <title>A reference genome for the long-term kleptoplast-retaining sea slug Elysia crispata morphotype clarki.</title>
        <authorList>
            <person name="Eastman K.E."/>
            <person name="Pendleton A.L."/>
            <person name="Shaikh M.A."/>
            <person name="Suttiyut T."/>
            <person name="Ogas R."/>
            <person name="Tomko P."/>
            <person name="Gavelis G."/>
            <person name="Widhalm J.R."/>
            <person name="Wisecaver J.H."/>
        </authorList>
    </citation>
    <scope>NUCLEOTIDE SEQUENCE</scope>
    <source>
        <strain evidence="2">ECLA1</strain>
    </source>
</reference>
<feature type="region of interest" description="Disordered" evidence="1">
    <location>
        <begin position="235"/>
        <end position="255"/>
    </location>
</feature>
<proteinExistence type="predicted"/>
<dbReference type="AlphaFoldDB" id="A0AAE0ZRK0"/>
<accession>A0AAE0ZRK0</accession>
<comment type="caution">
    <text evidence="2">The sequence shown here is derived from an EMBL/GenBank/DDBJ whole genome shotgun (WGS) entry which is preliminary data.</text>
</comment>